<keyword evidence="2" id="KW-0812">Transmembrane</keyword>
<dbReference type="EMBL" id="AWFH01000063">
    <property type="protein sequence ID" value="KCZ57877.1"/>
    <property type="molecule type" value="Genomic_DNA"/>
</dbReference>
<comment type="caution">
    <text evidence="3">The sequence shown here is derived from an EMBL/GenBank/DDBJ whole genome shotgun (WGS) entry which is preliminary data.</text>
</comment>
<sequence>MSDNTPNDTRDASGRFVKQAAETAHRLHTPSEDGVHPISKILFGWTEAEITGTAIFWGVGILSAFLIVVDLAVDRHEYVHMAEATGFYALWGFAAFAFVVLMGWPLGRLLRRSEDYYGDPGGPPADIDPDVPAAPDTSPTYPDEGDEL</sequence>
<protein>
    <submittedName>
        <fullName evidence="3">Uncharacterized protein</fullName>
    </submittedName>
</protein>
<accession>A0A059DVX8</accession>
<evidence type="ECO:0000256" key="1">
    <source>
        <dbReference type="SAM" id="MobiDB-lite"/>
    </source>
</evidence>
<keyword evidence="4" id="KW-1185">Reference proteome</keyword>
<evidence type="ECO:0000313" key="4">
    <source>
        <dbReference type="Proteomes" id="UP000024547"/>
    </source>
</evidence>
<dbReference type="RefSeq" id="WP_051602933.1">
    <property type="nucleotide sequence ID" value="NZ_AWFH01000063.1"/>
</dbReference>
<dbReference type="STRING" id="1280948.HY36_11920"/>
<dbReference type="eggNOG" id="ENOG5033DGH">
    <property type="taxonomic scope" value="Bacteria"/>
</dbReference>
<keyword evidence="2" id="KW-1133">Transmembrane helix</keyword>
<name>A0A059DVX8_9PROT</name>
<organism evidence="3 4">
    <name type="scientific">Hyphomonas atlantica</name>
    <dbReference type="NCBI Taxonomy" id="1280948"/>
    <lineage>
        <taxon>Bacteria</taxon>
        <taxon>Pseudomonadati</taxon>
        <taxon>Pseudomonadota</taxon>
        <taxon>Alphaproteobacteria</taxon>
        <taxon>Hyphomonadales</taxon>
        <taxon>Hyphomonadaceae</taxon>
        <taxon>Hyphomonas</taxon>
    </lineage>
</organism>
<proteinExistence type="predicted"/>
<dbReference type="Proteomes" id="UP000024547">
    <property type="component" value="Unassembled WGS sequence"/>
</dbReference>
<evidence type="ECO:0000256" key="2">
    <source>
        <dbReference type="SAM" id="Phobius"/>
    </source>
</evidence>
<keyword evidence="2" id="KW-0472">Membrane</keyword>
<feature type="transmembrane region" description="Helical" evidence="2">
    <location>
        <begin position="85"/>
        <end position="106"/>
    </location>
</feature>
<feature type="transmembrane region" description="Helical" evidence="2">
    <location>
        <begin position="54"/>
        <end position="73"/>
    </location>
</feature>
<reference evidence="3 4" key="1">
    <citation type="journal article" date="2014" name="Antonie Van Leeuwenhoek">
        <title>Hyphomonas beringensis sp. nov. and Hyphomonas chukchiensis sp. nov., isolated from surface seawater of the Bering Sea and Chukchi Sea.</title>
        <authorList>
            <person name="Li C."/>
            <person name="Lai Q."/>
            <person name="Li G."/>
            <person name="Dong C."/>
            <person name="Wang J."/>
            <person name="Liao Y."/>
            <person name="Shao Z."/>
        </authorList>
    </citation>
    <scope>NUCLEOTIDE SEQUENCE [LARGE SCALE GENOMIC DNA]</scope>
    <source>
        <strain evidence="3 4">22II1-22F38</strain>
    </source>
</reference>
<dbReference type="OrthoDB" id="7631747at2"/>
<gene>
    <name evidence="3" type="ORF">HY36_11920</name>
</gene>
<dbReference type="PATRIC" id="fig|1280948.3.peg.3506"/>
<feature type="region of interest" description="Disordered" evidence="1">
    <location>
        <begin position="120"/>
        <end position="148"/>
    </location>
</feature>
<evidence type="ECO:0000313" key="3">
    <source>
        <dbReference type="EMBL" id="KCZ57877.1"/>
    </source>
</evidence>
<dbReference type="AlphaFoldDB" id="A0A059DVX8"/>